<keyword evidence="1" id="KW-0805">Transcription regulation</keyword>
<keyword evidence="3" id="KW-0804">Transcription</keyword>
<evidence type="ECO:0000256" key="1">
    <source>
        <dbReference type="ARBA" id="ARBA00023015"/>
    </source>
</evidence>
<evidence type="ECO:0000259" key="5">
    <source>
        <dbReference type="PROSITE" id="PS50977"/>
    </source>
</evidence>
<comment type="caution">
    <text evidence="6">The sequence shown here is derived from an EMBL/GenBank/DDBJ whole genome shotgun (WGS) entry which is preliminary data.</text>
</comment>
<evidence type="ECO:0000256" key="4">
    <source>
        <dbReference type="PROSITE-ProRule" id="PRU00335"/>
    </source>
</evidence>
<dbReference type="PRINTS" id="PR00455">
    <property type="entry name" value="HTHTETR"/>
</dbReference>
<proteinExistence type="predicted"/>
<feature type="DNA-binding region" description="H-T-H motif" evidence="4">
    <location>
        <begin position="45"/>
        <end position="64"/>
    </location>
</feature>
<protein>
    <submittedName>
        <fullName evidence="6">TetR/AcrR family transcriptional regulator</fullName>
    </submittedName>
</protein>
<dbReference type="InterPro" id="IPR001647">
    <property type="entry name" value="HTH_TetR"/>
</dbReference>
<dbReference type="Pfam" id="PF17928">
    <property type="entry name" value="TetR_C_22"/>
    <property type="match status" value="1"/>
</dbReference>
<dbReference type="Pfam" id="PF00440">
    <property type="entry name" value="TetR_N"/>
    <property type="match status" value="1"/>
</dbReference>
<dbReference type="EMBL" id="JAAKZV010000292">
    <property type="protein sequence ID" value="NGN69409.1"/>
    <property type="molecule type" value="Genomic_DNA"/>
</dbReference>
<dbReference type="Proteomes" id="UP000481583">
    <property type="component" value="Unassembled WGS sequence"/>
</dbReference>
<keyword evidence="2 4" id="KW-0238">DNA-binding</keyword>
<name>A0A6G4UB04_9ACTN</name>
<dbReference type="InterPro" id="IPR041674">
    <property type="entry name" value="TetR_C_22"/>
</dbReference>
<dbReference type="GO" id="GO:0003700">
    <property type="term" value="F:DNA-binding transcription factor activity"/>
    <property type="evidence" value="ECO:0007669"/>
    <property type="project" value="TreeGrafter"/>
</dbReference>
<dbReference type="InterPro" id="IPR050109">
    <property type="entry name" value="HTH-type_TetR-like_transc_reg"/>
</dbReference>
<sequence length="205" mass="22604">MPSHPTPTPTSMRRVPVQQRSAERLARILDACAELLDEAGYEALTTRAVAERAGVPIGSVYRFFGNKRQLADALAHRNLTEFTERIERGLEDREGSWQAVIDVMLDEYVAMKRTVPGFVVVDFAGNDLVAEHLTELLAEHTGRNPELLRRAGRVAIEAADALLQLAFRDAPQGDPALIAETRTLLTAYLAQTLTHDPLADARHVG</sequence>
<gene>
    <name evidence="6" type="ORF">G5C51_36665</name>
</gene>
<dbReference type="SUPFAM" id="SSF46689">
    <property type="entry name" value="Homeodomain-like"/>
    <property type="match status" value="1"/>
</dbReference>
<evidence type="ECO:0000313" key="7">
    <source>
        <dbReference type="Proteomes" id="UP000481583"/>
    </source>
</evidence>
<dbReference type="PROSITE" id="PS50977">
    <property type="entry name" value="HTH_TETR_2"/>
    <property type="match status" value="1"/>
</dbReference>
<dbReference type="AlphaFoldDB" id="A0A6G4UB04"/>
<dbReference type="PANTHER" id="PTHR30055:SF151">
    <property type="entry name" value="TRANSCRIPTIONAL REGULATORY PROTEIN"/>
    <property type="match status" value="1"/>
</dbReference>
<evidence type="ECO:0000313" key="6">
    <source>
        <dbReference type="EMBL" id="NGN69409.1"/>
    </source>
</evidence>
<dbReference type="RefSeq" id="WP_165244317.1">
    <property type="nucleotide sequence ID" value="NZ_JAAKZV010000292.1"/>
</dbReference>
<feature type="domain" description="HTH tetR-type" evidence="5">
    <location>
        <begin position="22"/>
        <end position="82"/>
    </location>
</feature>
<dbReference type="Gene3D" id="1.10.357.10">
    <property type="entry name" value="Tetracycline Repressor, domain 2"/>
    <property type="match status" value="1"/>
</dbReference>
<evidence type="ECO:0000256" key="3">
    <source>
        <dbReference type="ARBA" id="ARBA00023163"/>
    </source>
</evidence>
<keyword evidence="7" id="KW-1185">Reference proteome</keyword>
<organism evidence="6 7">
    <name type="scientific">Streptomyces coryli</name>
    <dbReference type="NCBI Taxonomy" id="1128680"/>
    <lineage>
        <taxon>Bacteria</taxon>
        <taxon>Bacillati</taxon>
        <taxon>Actinomycetota</taxon>
        <taxon>Actinomycetes</taxon>
        <taxon>Kitasatosporales</taxon>
        <taxon>Streptomycetaceae</taxon>
        <taxon>Streptomyces</taxon>
    </lineage>
</organism>
<dbReference type="GO" id="GO:0000976">
    <property type="term" value="F:transcription cis-regulatory region binding"/>
    <property type="evidence" value="ECO:0007669"/>
    <property type="project" value="TreeGrafter"/>
</dbReference>
<reference evidence="6 7" key="1">
    <citation type="submission" date="2020-02" db="EMBL/GenBank/DDBJ databases">
        <title>Whole-genome analyses of novel actinobacteria.</title>
        <authorList>
            <person name="Sahin N."/>
        </authorList>
    </citation>
    <scope>NUCLEOTIDE SEQUENCE [LARGE SCALE GENOMIC DNA]</scope>
    <source>
        <strain evidence="6 7">A7024</strain>
    </source>
</reference>
<accession>A0A6G4UB04</accession>
<evidence type="ECO:0000256" key="2">
    <source>
        <dbReference type="ARBA" id="ARBA00023125"/>
    </source>
</evidence>
<dbReference type="PANTHER" id="PTHR30055">
    <property type="entry name" value="HTH-TYPE TRANSCRIPTIONAL REGULATOR RUTR"/>
    <property type="match status" value="1"/>
</dbReference>
<dbReference type="InterPro" id="IPR009057">
    <property type="entry name" value="Homeodomain-like_sf"/>
</dbReference>